<dbReference type="Ensembl" id="ENSOCUT00000043565.1">
    <property type="protein sequence ID" value="ENSOCUP00000028993.1"/>
    <property type="gene ID" value="ENSOCUG00000031301.1"/>
</dbReference>
<reference evidence="1 2" key="1">
    <citation type="journal article" date="2011" name="Nature">
        <title>A high-resolution map of human evolutionary constraint using 29 mammals.</title>
        <authorList>
            <person name="Lindblad-Toh K."/>
            <person name="Garber M."/>
            <person name="Zuk O."/>
            <person name="Lin M.F."/>
            <person name="Parker B.J."/>
            <person name="Washietl S."/>
            <person name="Kheradpour P."/>
            <person name="Ernst J."/>
            <person name="Jordan G."/>
            <person name="Mauceli E."/>
            <person name="Ward L.D."/>
            <person name="Lowe C.B."/>
            <person name="Holloway A.K."/>
            <person name="Clamp M."/>
            <person name="Gnerre S."/>
            <person name="Alfoldi J."/>
            <person name="Beal K."/>
            <person name="Chang J."/>
            <person name="Clawson H."/>
            <person name="Cuff J."/>
            <person name="Di Palma F."/>
            <person name="Fitzgerald S."/>
            <person name="Flicek P."/>
            <person name="Guttman M."/>
            <person name="Hubisz M.J."/>
            <person name="Jaffe D.B."/>
            <person name="Jungreis I."/>
            <person name="Kent W.J."/>
            <person name="Kostka D."/>
            <person name="Lara M."/>
            <person name="Martins A.L."/>
            <person name="Massingham T."/>
            <person name="Moltke I."/>
            <person name="Raney B.J."/>
            <person name="Rasmussen M.D."/>
            <person name="Robinson J."/>
            <person name="Stark A."/>
            <person name="Vilella A.J."/>
            <person name="Wen J."/>
            <person name="Xie X."/>
            <person name="Zody M.C."/>
            <person name="Baldwin J."/>
            <person name="Bloom T."/>
            <person name="Chin C.W."/>
            <person name="Heiman D."/>
            <person name="Nicol R."/>
            <person name="Nusbaum C."/>
            <person name="Young S."/>
            <person name="Wilkinson J."/>
            <person name="Worley K.C."/>
            <person name="Kovar C.L."/>
            <person name="Muzny D.M."/>
            <person name="Gibbs R.A."/>
            <person name="Cree A."/>
            <person name="Dihn H.H."/>
            <person name="Fowler G."/>
            <person name="Jhangiani S."/>
            <person name="Joshi V."/>
            <person name="Lee S."/>
            <person name="Lewis L.R."/>
            <person name="Nazareth L.V."/>
            <person name="Okwuonu G."/>
            <person name="Santibanez J."/>
            <person name="Warren W.C."/>
            <person name="Mardis E.R."/>
            <person name="Weinstock G.M."/>
            <person name="Wilson R.K."/>
            <person name="Delehaunty K."/>
            <person name="Dooling D."/>
            <person name="Fronik C."/>
            <person name="Fulton L."/>
            <person name="Fulton B."/>
            <person name="Graves T."/>
            <person name="Minx P."/>
            <person name="Sodergren E."/>
            <person name="Birney E."/>
            <person name="Margulies E.H."/>
            <person name="Herrero J."/>
            <person name="Green E.D."/>
            <person name="Haussler D."/>
            <person name="Siepel A."/>
            <person name="Goldman N."/>
            <person name="Pollard K.S."/>
            <person name="Pedersen J.S."/>
            <person name="Lander E.S."/>
            <person name="Kellis M."/>
        </authorList>
    </citation>
    <scope>NUCLEOTIDE SEQUENCE [LARGE SCALE GENOMIC DNA]</scope>
    <source>
        <strain evidence="1 2">Thorbecke inbred</strain>
    </source>
</reference>
<dbReference type="GeneTree" id="ENSGT00940000171241"/>
<dbReference type="Bgee" id="ENSOCUG00000031301">
    <property type="expression patterns" value="Expressed in embryo and 15 other cell types or tissues"/>
</dbReference>
<organism evidence="1 2">
    <name type="scientific">Oryctolagus cuniculus</name>
    <name type="common">Rabbit</name>
    <dbReference type="NCBI Taxonomy" id="9986"/>
    <lineage>
        <taxon>Eukaryota</taxon>
        <taxon>Metazoa</taxon>
        <taxon>Chordata</taxon>
        <taxon>Craniata</taxon>
        <taxon>Vertebrata</taxon>
        <taxon>Euteleostomi</taxon>
        <taxon>Mammalia</taxon>
        <taxon>Eutheria</taxon>
        <taxon>Euarchontoglires</taxon>
        <taxon>Glires</taxon>
        <taxon>Lagomorpha</taxon>
        <taxon>Leporidae</taxon>
        <taxon>Oryctolagus</taxon>
    </lineage>
</organism>
<protein>
    <submittedName>
        <fullName evidence="1">Uncharacterized protein</fullName>
    </submittedName>
</protein>
<proteinExistence type="predicted"/>
<reference evidence="1" key="2">
    <citation type="submission" date="2025-08" db="UniProtKB">
        <authorList>
            <consortium name="Ensembl"/>
        </authorList>
    </citation>
    <scope>IDENTIFICATION</scope>
    <source>
        <strain evidence="1">Thorbecke</strain>
    </source>
</reference>
<evidence type="ECO:0000313" key="2">
    <source>
        <dbReference type="Proteomes" id="UP000001811"/>
    </source>
</evidence>
<dbReference type="STRING" id="9986.ENSOCUP00000028993"/>
<dbReference type="EMBL" id="AAGW02023206">
    <property type="status" value="NOT_ANNOTATED_CDS"/>
    <property type="molecule type" value="Genomic_DNA"/>
</dbReference>
<dbReference type="InParanoid" id="A0A5F9C620"/>
<name>A0A5F9C620_RABIT</name>
<sequence length="148" mass="15777">MAAGGSVVARWPRGVALSGRHCSLFQLLFKDGKLMVQIVISSAGAGGLAEWVLMGLPGEIEARYSTILAGNLLGDLHYTSEGYIAHRSQLTCSSLLTLLSRNVALVNGPCLAWTWASSTAMPFPGGLEHRTETWTTTSQRPPNTMSAC</sequence>
<dbReference type="AlphaFoldDB" id="A0A5F9C620"/>
<accession>A0A5F9C620</accession>
<keyword evidence="2" id="KW-1185">Reference proteome</keyword>
<reference evidence="1" key="3">
    <citation type="submission" date="2025-09" db="UniProtKB">
        <authorList>
            <consortium name="Ensembl"/>
        </authorList>
    </citation>
    <scope>IDENTIFICATION</scope>
    <source>
        <strain evidence="1">Thorbecke</strain>
    </source>
</reference>
<evidence type="ECO:0000313" key="1">
    <source>
        <dbReference type="Ensembl" id="ENSOCUP00000028993.1"/>
    </source>
</evidence>
<dbReference type="Proteomes" id="UP000001811">
    <property type="component" value="Chromosome 15"/>
</dbReference>